<organism evidence="1 2">
    <name type="scientific">Rhizobium hidalgonense</name>
    <dbReference type="NCBI Taxonomy" id="1538159"/>
    <lineage>
        <taxon>Bacteria</taxon>
        <taxon>Pseudomonadati</taxon>
        <taxon>Pseudomonadota</taxon>
        <taxon>Alphaproteobacteria</taxon>
        <taxon>Hyphomicrobiales</taxon>
        <taxon>Rhizobiaceae</taxon>
        <taxon>Rhizobium/Agrobacterium group</taxon>
        <taxon>Rhizobium</taxon>
    </lineage>
</organism>
<evidence type="ECO:0000313" key="2">
    <source>
        <dbReference type="Proteomes" id="UP001268610"/>
    </source>
</evidence>
<feature type="non-terminal residue" evidence="1">
    <location>
        <position position="135"/>
    </location>
</feature>
<sequence>DSDVPAWLQDALSDSHLPYGLNTDSDTLPQDIWLINGTTQTIQISQLIEVNEQQQPVHLISAFPVISSPYIVHGRISRIICCRDAMQAVLNITTTDGTTIYAFDNLYAVNQHQYNKDQIYHIELGGFAYNLQKVS</sequence>
<name>A0AAJ2H6F6_9HYPH</name>
<feature type="non-terminal residue" evidence="1">
    <location>
        <position position="1"/>
    </location>
</feature>
<proteinExistence type="predicted"/>
<evidence type="ECO:0000313" key="1">
    <source>
        <dbReference type="EMBL" id="MDR9778453.1"/>
    </source>
</evidence>
<protein>
    <submittedName>
        <fullName evidence="1">Uncharacterized protein</fullName>
    </submittedName>
</protein>
<comment type="caution">
    <text evidence="1">The sequence shown here is derived from an EMBL/GenBank/DDBJ whole genome shotgun (WGS) entry which is preliminary data.</text>
</comment>
<dbReference type="EMBL" id="JAVLSF010000831">
    <property type="protein sequence ID" value="MDR9778453.1"/>
    <property type="molecule type" value="Genomic_DNA"/>
</dbReference>
<gene>
    <name evidence="1" type="ORF">RJJ65_38585</name>
</gene>
<reference evidence="1" key="1">
    <citation type="submission" date="2023-04" db="EMBL/GenBank/DDBJ databases">
        <title>Genomic characterization of faba bean (Vicia faba) microsymbionts in Mexican soils.</title>
        <authorList>
            <person name="Rivera Orduna F.N."/>
            <person name="Guevara-Luna J."/>
            <person name="Yan J."/>
            <person name="Arroyo-Herrera I."/>
            <person name="Li Y."/>
            <person name="Vasquez-Murrieta M.S."/>
            <person name="Wang E.T."/>
        </authorList>
    </citation>
    <scope>NUCLEOTIDE SEQUENCE</scope>
    <source>
        <strain evidence="1">CH26</strain>
    </source>
</reference>
<dbReference type="AlphaFoldDB" id="A0AAJ2H6F6"/>
<dbReference type="Proteomes" id="UP001268610">
    <property type="component" value="Unassembled WGS sequence"/>
</dbReference>
<accession>A0AAJ2H6F6</accession>